<gene>
    <name evidence="1" type="ORF">EEN88_04295</name>
</gene>
<dbReference type="AlphaFoldDB" id="A0A3J6UXQ4"/>
<evidence type="ECO:0008006" key="2">
    <source>
        <dbReference type="Google" id="ProtNLM"/>
    </source>
</evidence>
<accession>A0A3J6UXQ4</accession>
<sequence length="186" mass="21110">MKLTPIIAALRARCPLFENRVGGAAQFKAIPEAGKLRLPAAYVVPSEDVTGEQKSQTDYWQDLTEGFSVIVVLSNERDEKGQWASYDAVHDVRQEIWKALLGWEPDPQAHEIQYAGGMLLDLNRHELYYQFDFTVKYEITETDTRQQDDLDGLPDLKTLSINVDFIEPGTGPDGDIEHHTEITFQE</sequence>
<protein>
    <recommendedName>
        <fullName evidence="2">Phage protein</fullName>
    </recommendedName>
</protein>
<dbReference type="EMBL" id="RNUA01000008">
    <property type="protein sequence ID" value="MHS97104.1"/>
    <property type="molecule type" value="Genomic_DNA"/>
</dbReference>
<dbReference type="Pfam" id="PF23840">
    <property type="entry name" value="Phage_tail_terminator"/>
    <property type="match status" value="1"/>
</dbReference>
<reference evidence="1" key="1">
    <citation type="submission" date="2018-11" db="EMBL/GenBank/DDBJ databases">
        <authorList>
            <consortium name="PulseNet: The National Subtyping Network for Foodborne Disease Surveillance"/>
            <person name="Tarr C.L."/>
            <person name="Trees E."/>
            <person name="Katz L.S."/>
            <person name="Carleton-Romer H.A."/>
            <person name="Stroika S."/>
            <person name="Kucerova Z."/>
            <person name="Roache K.F."/>
            <person name="Sabol A.L."/>
            <person name="Besser J."/>
            <person name="Gerner-Smidt P."/>
        </authorList>
    </citation>
    <scope>NUCLEOTIDE SEQUENCE [LARGE SCALE GENOMIC DNA]</scope>
    <source>
        <strain evidence="1">PNUSAS059687</strain>
    </source>
</reference>
<evidence type="ECO:0000313" key="1">
    <source>
        <dbReference type="EMBL" id="MHS97104.1"/>
    </source>
</evidence>
<name>A0A3J6UXQ4_SALER</name>
<proteinExistence type="predicted"/>
<dbReference type="Proteomes" id="UP000839513">
    <property type="component" value="Unassembled WGS sequence"/>
</dbReference>
<organism evidence="1">
    <name type="scientific">Salmonella enterica</name>
    <name type="common">Salmonella choleraesuis</name>
    <dbReference type="NCBI Taxonomy" id="28901"/>
    <lineage>
        <taxon>Bacteria</taxon>
        <taxon>Pseudomonadati</taxon>
        <taxon>Pseudomonadota</taxon>
        <taxon>Gammaproteobacteria</taxon>
        <taxon>Enterobacterales</taxon>
        <taxon>Enterobacteriaceae</taxon>
        <taxon>Salmonella</taxon>
    </lineage>
</organism>
<dbReference type="InterPro" id="IPR056912">
    <property type="entry name" value="Phage_JBD30_tail_term-like"/>
</dbReference>
<comment type="caution">
    <text evidence="1">The sequence shown here is derived from an EMBL/GenBank/DDBJ whole genome shotgun (WGS) entry which is preliminary data.</text>
</comment>
<dbReference type="RefSeq" id="WP_000779212.1">
    <property type="nucleotide sequence ID" value="NZ_MYKZ01000149.1"/>
</dbReference>